<evidence type="ECO:0000313" key="4">
    <source>
        <dbReference type="Proteomes" id="UP000184603"/>
    </source>
</evidence>
<feature type="binding site" evidence="2">
    <location>
        <position position="206"/>
    </location>
    <ligand>
        <name>Co(2+)</name>
        <dbReference type="ChEBI" id="CHEBI:48828"/>
    </ligand>
</feature>
<dbReference type="SUPFAM" id="SSF53800">
    <property type="entry name" value="Chelatase"/>
    <property type="match status" value="1"/>
</dbReference>
<keyword evidence="2" id="KW-0170">Cobalt</keyword>
<dbReference type="RefSeq" id="WP_073613484.1">
    <property type="nucleotide sequence ID" value="NZ_FRFE01000009.1"/>
</dbReference>
<dbReference type="GO" id="GO:0046872">
    <property type="term" value="F:metal ion binding"/>
    <property type="evidence" value="ECO:0007669"/>
    <property type="project" value="UniProtKB-KW"/>
</dbReference>
<dbReference type="Proteomes" id="UP000184603">
    <property type="component" value="Unassembled WGS sequence"/>
</dbReference>
<evidence type="ECO:0000256" key="1">
    <source>
        <dbReference type="PIRSR" id="PIRSR033579-1"/>
    </source>
</evidence>
<dbReference type="OrthoDB" id="9770331at2"/>
<feature type="binding site" evidence="2">
    <location>
        <position position="174"/>
    </location>
    <ligand>
        <name>Co(2+)</name>
        <dbReference type="ChEBI" id="CHEBI:48828"/>
    </ligand>
</feature>
<organism evidence="3 4">
    <name type="scientific">Desulfopila aestuarii DSM 18488</name>
    <dbReference type="NCBI Taxonomy" id="1121416"/>
    <lineage>
        <taxon>Bacteria</taxon>
        <taxon>Pseudomonadati</taxon>
        <taxon>Thermodesulfobacteriota</taxon>
        <taxon>Desulfobulbia</taxon>
        <taxon>Desulfobulbales</taxon>
        <taxon>Desulfocapsaceae</taxon>
        <taxon>Desulfopila</taxon>
    </lineage>
</organism>
<feature type="active site" description="Proton acceptor" evidence="1">
    <location>
        <position position="143"/>
    </location>
</feature>
<dbReference type="GO" id="GO:0019251">
    <property type="term" value="P:anaerobic cobalamin biosynthetic process"/>
    <property type="evidence" value="ECO:0007669"/>
    <property type="project" value="InterPro"/>
</dbReference>
<dbReference type="GO" id="GO:0016852">
    <property type="term" value="F:sirohydrochlorin cobaltochelatase activity"/>
    <property type="evidence" value="ECO:0007669"/>
    <property type="project" value="InterPro"/>
</dbReference>
<dbReference type="AlphaFoldDB" id="A0A1M7Y6C9"/>
<dbReference type="Pfam" id="PF06180">
    <property type="entry name" value="CbiK"/>
    <property type="match status" value="1"/>
</dbReference>
<reference evidence="3 4" key="1">
    <citation type="submission" date="2016-12" db="EMBL/GenBank/DDBJ databases">
        <authorList>
            <person name="Song W.-J."/>
            <person name="Kurnit D.M."/>
        </authorList>
    </citation>
    <scope>NUCLEOTIDE SEQUENCE [LARGE SCALE GENOMIC DNA]</scope>
    <source>
        <strain evidence="3 4">DSM 18488</strain>
    </source>
</reference>
<dbReference type="STRING" id="1121416.SAMN02745220_02185"/>
<gene>
    <name evidence="3" type="ORF">SAMN02745220_02185</name>
</gene>
<dbReference type="PIRSF" id="PIRSF033579">
    <property type="entry name" value="Anaer_Co_chel"/>
    <property type="match status" value="1"/>
</dbReference>
<keyword evidence="4" id="KW-1185">Reference proteome</keyword>
<dbReference type="Gene3D" id="3.40.50.1400">
    <property type="match status" value="2"/>
</dbReference>
<feature type="binding site" evidence="2">
    <location>
        <position position="143"/>
    </location>
    <ligand>
        <name>Co(2+)</name>
        <dbReference type="ChEBI" id="CHEBI:48828"/>
    </ligand>
</feature>
<protein>
    <submittedName>
        <fullName evidence="3">Sirohydrochlorin cobaltochelatase</fullName>
    </submittedName>
</protein>
<name>A0A1M7Y6C9_9BACT</name>
<dbReference type="InterPro" id="IPR010388">
    <property type="entry name" value="Anaerobic_Co-chelatase"/>
</dbReference>
<accession>A0A1M7Y6C9</accession>
<evidence type="ECO:0000256" key="2">
    <source>
        <dbReference type="PIRSR" id="PIRSR033579-3"/>
    </source>
</evidence>
<evidence type="ECO:0000313" key="3">
    <source>
        <dbReference type="EMBL" id="SHO48192.1"/>
    </source>
</evidence>
<proteinExistence type="predicted"/>
<dbReference type="EMBL" id="FRFE01000009">
    <property type="protein sequence ID" value="SHO48192.1"/>
    <property type="molecule type" value="Genomic_DNA"/>
</dbReference>
<keyword evidence="2" id="KW-0479">Metal-binding</keyword>
<sequence>MTNQAISPIILTAFSTSAAATATSKKIETAVRNHFPDRPVFWGYNKRTVTHAQNKGQEDIRLPLDILHDVAAKGHKMAIVQSLHLLPGFEFHELHHEVRQATGIDCRLGLPLFSSPSDYQTLLDLLAPHIMKNQQQAVLLIGHGTRHPVWTAYLALENLLRQRFGERVFVGVVEHYPETDLLAETIADKGYEKVLLIPFFLSHGFHVERDLLGDSEHSWKMKLENHGLVVEAIHHGIGMLPGIGDLVVRHIEEAE</sequence>